<organism evidence="1 2">
    <name type="scientific">Microscilla marina ATCC 23134</name>
    <dbReference type="NCBI Taxonomy" id="313606"/>
    <lineage>
        <taxon>Bacteria</taxon>
        <taxon>Pseudomonadati</taxon>
        <taxon>Bacteroidota</taxon>
        <taxon>Cytophagia</taxon>
        <taxon>Cytophagales</taxon>
        <taxon>Microscillaceae</taxon>
        <taxon>Microscilla</taxon>
    </lineage>
</organism>
<dbReference type="Proteomes" id="UP000004095">
    <property type="component" value="Unassembled WGS sequence"/>
</dbReference>
<proteinExistence type="predicted"/>
<dbReference type="RefSeq" id="WP_002699410.1">
    <property type="nucleotide sequence ID" value="NZ_AAWS01000023.1"/>
</dbReference>
<gene>
    <name evidence="1" type="ORF">M23134_06835</name>
</gene>
<reference evidence="1 2" key="1">
    <citation type="submission" date="2007-01" db="EMBL/GenBank/DDBJ databases">
        <authorList>
            <person name="Haygood M."/>
            <person name="Podell S."/>
            <person name="Anderson C."/>
            <person name="Hopkinson B."/>
            <person name="Roe K."/>
            <person name="Barbeau K."/>
            <person name="Gaasterland T."/>
            <person name="Ferriera S."/>
            <person name="Johnson J."/>
            <person name="Kravitz S."/>
            <person name="Beeson K."/>
            <person name="Sutton G."/>
            <person name="Rogers Y.-H."/>
            <person name="Friedman R."/>
            <person name="Frazier M."/>
            <person name="Venter J.C."/>
        </authorList>
    </citation>
    <scope>NUCLEOTIDE SEQUENCE [LARGE SCALE GENOMIC DNA]</scope>
    <source>
        <strain evidence="1 2">ATCC 23134</strain>
    </source>
</reference>
<dbReference type="EMBL" id="AAWS01000023">
    <property type="protein sequence ID" value="EAY27434.1"/>
    <property type="molecule type" value="Genomic_DNA"/>
</dbReference>
<protein>
    <submittedName>
        <fullName evidence="1">Uncharacterized protein</fullName>
    </submittedName>
</protein>
<sequence>MFRKLFSGGSNDPVTQELIDYKNKLQEMSSMLLINSSRLIDGDFAESAFIYHIWKLNEGDKDNLVDWEFKKLIEEAQKELKLIYASFNNLTIANPKLQKAPVRKLCERWEILFQWLRGNQISVIELSESGIEDLFSVADISPLESYEPLPAELEQQKRFLDLPFRFAIDTPAHEVGILGKIQNIKAEIRRFMERKY</sequence>
<keyword evidence="2" id="KW-1185">Reference proteome</keyword>
<evidence type="ECO:0000313" key="1">
    <source>
        <dbReference type="EMBL" id="EAY27434.1"/>
    </source>
</evidence>
<name>A1ZQ25_MICM2</name>
<dbReference type="AlphaFoldDB" id="A1ZQ25"/>
<accession>A1ZQ25</accession>
<comment type="caution">
    <text evidence="1">The sequence shown here is derived from an EMBL/GenBank/DDBJ whole genome shotgun (WGS) entry which is preliminary data.</text>
</comment>
<evidence type="ECO:0000313" key="2">
    <source>
        <dbReference type="Proteomes" id="UP000004095"/>
    </source>
</evidence>